<evidence type="ECO:0000256" key="4">
    <source>
        <dbReference type="ARBA" id="ARBA00012129"/>
    </source>
</evidence>
<evidence type="ECO:0000256" key="6">
    <source>
        <dbReference type="ARBA" id="ARBA00022723"/>
    </source>
</evidence>
<keyword evidence="5 12" id="KW-0808">Transferase</keyword>
<dbReference type="UniPathway" id="UPA00060">
    <property type="reaction ID" value="UER00139"/>
</dbReference>
<evidence type="ECO:0000256" key="9">
    <source>
        <dbReference type="ARBA" id="ARBA00022840"/>
    </source>
</evidence>
<gene>
    <name evidence="12" type="primary">thiM</name>
    <name evidence="12" type="ORF">KBTEX_02138</name>
</gene>
<dbReference type="Gene3D" id="3.40.1190.20">
    <property type="match status" value="1"/>
</dbReference>
<dbReference type="GO" id="GO:0005524">
    <property type="term" value="F:ATP binding"/>
    <property type="evidence" value="ECO:0007669"/>
    <property type="project" value="UniProtKB-KW"/>
</dbReference>
<evidence type="ECO:0000256" key="2">
    <source>
        <dbReference type="ARBA" id="ARBA00001946"/>
    </source>
</evidence>
<evidence type="ECO:0000256" key="8">
    <source>
        <dbReference type="ARBA" id="ARBA00022777"/>
    </source>
</evidence>
<keyword evidence="7" id="KW-0547">Nucleotide-binding</keyword>
<dbReference type="AlphaFoldDB" id="A0A5B8REA6"/>
<evidence type="ECO:0000256" key="3">
    <source>
        <dbReference type="ARBA" id="ARBA00004868"/>
    </source>
</evidence>
<proteinExistence type="predicted"/>
<sequence length="83" mass="8198">MMPRVTAMGCALTGVVAAFVAAGGMPLEDTAAALAGFAVAGENAGERAAGPGSFAVHFIDALYALDPATLDAGAHIRADRPRG</sequence>
<keyword evidence="9" id="KW-0067">ATP-binding</keyword>
<comment type="pathway">
    <text evidence="3">Cofactor biosynthesis; thiamine diphosphate biosynthesis; 4-methyl-5-(2-phosphoethyl)-thiazole from 5-(2-hydroxyethyl)-4-methylthiazole: step 1/1.</text>
</comment>
<dbReference type="EMBL" id="MN079111">
    <property type="protein sequence ID" value="QEA05812.1"/>
    <property type="molecule type" value="Genomic_DNA"/>
</dbReference>
<evidence type="ECO:0000256" key="1">
    <source>
        <dbReference type="ARBA" id="ARBA00001771"/>
    </source>
</evidence>
<keyword evidence="8 12" id="KW-0418">Kinase</keyword>
<evidence type="ECO:0000256" key="5">
    <source>
        <dbReference type="ARBA" id="ARBA00022679"/>
    </source>
</evidence>
<dbReference type="SUPFAM" id="SSF53613">
    <property type="entry name" value="Ribokinase-like"/>
    <property type="match status" value="1"/>
</dbReference>
<accession>A0A5B8REA6</accession>
<organism evidence="12">
    <name type="scientific">uncultured organism</name>
    <dbReference type="NCBI Taxonomy" id="155900"/>
    <lineage>
        <taxon>unclassified sequences</taxon>
        <taxon>environmental samples</taxon>
    </lineage>
</organism>
<dbReference type="GO" id="GO:0000287">
    <property type="term" value="F:magnesium ion binding"/>
    <property type="evidence" value="ECO:0007669"/>
    <property type="project" value="InterPro"/>
</dbReference>
<comment type="catalytic activity">
    <reaction evidence="1">
        <text>5-(2-hydroxyethyl)-4-methylthiazole + ATP = 4-methyl-5-(2-phosphooxyethyl)-thiazole + ADP + H(+)</text>
        <dbReference type="Rhea" id="RHEA:24212"/>
        <dbReference type="ChEBI" id="CHEBI:15378"/>
        <dbReference type="ChEBI" id="CHEBI:17957"/>
        <dbReference type="ChEBI" id="CHEBI:30616"/>
        <dbReference type="ChEBI" id="CHEBI:58296"/>
        <dbReference type="ChEBI" id="CHEBI:456216"/>
        <dbReference type="EC" id="2.7.1.50"/>
    </reaction>
</comment>
<dbReference type="InterPro" id="IPR029056">
    <property type="entry name" value="Ribokinase-like"/>
</dbReference>
<reference evidence="12" key="1">
    <citation type="submission" date="2019-06" db="EMBL/GenBank/DDBJ databases">
        <authorList>
            <person name="Murdoch R.W."/>
            <person name="Fathepure B."/>
        </authorList>
    </citation>
    <scope>NUCLEOTIDE SEQUENCE</scope>
</reference>
<evidence type="ECO:0000313" key="12">
    <source>
        <dbReference type="EMBL" id="QEA05812.1"/>
    </source>
</evidence>
<evidence type="ECO:0000256" key="11">
    <source>
        <dbReference type="ARBA" id="ARBA00022977"/>
    </source>
</evidence>
<dbReference type="EC" id="2.7.1.50" evidence="4"/>
<dbReference type="InterPro" id="IPR000417">
    <property type="entry name" value="Hyethyz_kinase"/>
</dbReference>
<dbReference type="GO" id="GO:0009228">
    <property type="term" value="P:thiamine biosynthetic process"/>
    <property type="evidence" value="ECO:0007669"/>
    <property type="project" value="UniProtKB-KW"/>
</dbReference>
<comment type="cofactor">
    <cofactor evidence="2">
        <name>Mg(2+)</name>
        <dbReference type="ChEBI" id="CHEBI:18420"/>
    </cofactor>
</comment>
<name>A0A5B8REA6_9ZZZZ</name>
<keyword evidence="10" id="KW-0460">Magnesium</keyword>
<dbReference type="Pfam" id="PF02110">
    <property type="entry name" value="HK"/>
    <property type="match status" value="1"/>
</dbReference>
<evidence type="ECO:0000256" key="7">
    <source>
        <dbReference type="ARBA" id="ARBA00022741"/>
    </source>
</evidence>
<dbReference type="GO" id="GO:0009229">
    <property type="term" value="P:thiamine diphosphate biosynthetic process"/>
    <property type="evidence" value="ECO:0007669"/>
    <property type="project" value="UniProtKB-UniPathway"/>
</dbReference>
<protein>
    <recommendedName>
        <fullName evidence="4">hydroxyethylthiazole kinase</fullName>
        <ecNumber evidence="4">2.7.1.50</ecNumber>
    </recommendedName>
</protein>
<evidence type="ECO:0000256" key="10">
    <source>
        <dbReference type="ARBA" id="ARBA00022842"/>
    </source>
</evidence>
<dbReference type="GO" id="GO:0004417">
    <property type="term" value="F:hydroxyethylthiazole kinase activity"/>
    <property type="evidence" value="ECO:0007669"/>
    <property type="project" value="UniProtKB-EC"/>
</dbReference>
<keyword evidence="11" id="KW-0784">Thiamine biosynthesis</keyword>
<keyword evidence="6" id="KW-0479">Metal-binding</keyword>